<dbReference type="PANTHER" id="PTHR43364">
    <property type="entry name" value="NADH-SPECIFIC METHYLGLYOXAL REDUCTASE-RELATED"/>
    <property type="match status" value="1"/>
</dbReference>
<evidence type="ECO:0000313" key="4">
    <source>
        <dbReference type="EMBL" id="PPU64335.1"/>
    </source>
</evidence>
<dbReference type="Gene3D" id="3.20.20.100">
    <property type="entry name" value="NADP-dependent oxidoreductase domain"/>
    <property type="match status" value="1"/>
</dbReference>
<dbReference type="CDD" id="cd19088">
    <property type="entry name" value="AKR_AKR13B1"/>
    <property type="match status" value="1"/>
</dbReference>
<dbReference type="InterPro" id="IPR020471">
    <property type="entry name" value="AKR"/>
</dbReference>
<evidence type="ECO:0000313" key="6">
    <source>
        <dbReference type="Proteomes" id="UP001637990"/>
    </source>
</evidence>
<dbReference type="GO" id="GO:0016491">
    <property type="term" value="F:oxidoreductase activity"/>
    <property type="evidence" value="ECO:0007669"/>
    <property type="project" value="UniProtKB-KW"/>
</dbReference>
<accession>A0A2S7CRW8</accession>
<sequence>MTDTRLGGTFTLPDTTLQLRRMGYGTMQLPGPHVWGPPRDKAGALAVLRQAVALGANHIDTAEFYGPHVSNALIREALHPYRDDVVIVTKIGIGRGSDGSWHSDLSPDSLRQQVHANLTSLGLEALDVVNLRLGALADTDDSAIAEPVACLAELQREGLVRHIGLSNVTARQLEQAQSLARIVCVQNHYNLVKRDDDAFIDALAQHGIAYVPFFPLGGFSPLQSDVLSDVASAVGATPRQVALAWLLQRSPNLLVIAGTSSPAHLAENFAACELVLSADQLATLDGIAAQARSGHDAHQ</sequence>
<dbReference type="EMBL" id="MDEC01000010">
    <property type="protein sequence ID" value="PPU64335.1"/>
    <property type="molecule type" value="Genomic_DNA"/>
</dbReference>
<keyword evidence="6" id="KW-1185">Reference proteome</keyword>
<dbReference type="Pfam" id="PF00248">
    <property type="entry name" value="Aldo_ket_red"/>
    <property type="match status" value="1"/>
</dbReference>
<evidence type="ECO:0000256" key="1">
    <source>
        <dbReference type="ARBA" id="ARBA00023002"/>
    </source>
</evidence>
<dbReference type="RefSeq" id="WP_104540662.1">
    <property type="nucleotide sequence ID" value="NZ_JBJGBS010000038.1"/>
</dbReference>
<dbReference type="PANTHER" id="PTHR43364:SF4">
    <property type="entry name" value="NAD(P)-LINKED OXIDOREDUCTASE SUPERFAMILY PROTEIN"/>
    <property type="match status" value="1"/>
</dbReference>
<proteinExistence type="predicted"/>
<dbReference type="SUPFAM" id="SSF51430">
    <property type="entry name" value="NAD(P)-linked oxidoreductase"/>
    <property type="match status" value="1"/>
</dbReference>
<reference evidence="4 5" key="1">
    <citation type="submission" date="2016-08" db="EMBL/GenBank/DDBJ databases">
        <authorList>
            <person name="Seilhamer J.J."/>
        </authorList>
    </citation>
    <scope>NUCLEOTIDE SEQUENCE [LARGE SCALE GENOMIC DNA]</scope>
    <source>
        <strain evidence="4 5">CFBP4690</strain>
    </source>
</reference>
<evidence type="ECO:0000313" key="5">
    <source>
        <dbReference type="Proteomes" id="UP000237872"/>
    </source>
</evidence>
<protein>
    <submittedName>
        <fullName evidence="4">Oxidoreductase</fullName>
    </submittedName>
</protein>
<comment type="caution">
    <text evidence="4">The sequence shown here is derived from an EMBL/GenBank/DDBJ whole genome shotgun (WGS) entry which is preliminary data.</text>
</comment>
<organism evidence="4 5">
    <name type="scientific">Xanthomonas codiaei</name>
    <dbReference type="NCBI Taxonomy" id="56463"/>
    <lineage>
        <taxon>Bacteria</taxon>
        <taxon>Pseudomonadati</taxon>
        <taxon>Pseudomonadota</taxon>
        <taxon>Gammaproteobacteria</taxon>
        <taxon>Lysobacterales</taxon>
        <taxon>Lysobacteraceae</taxon>
        <taxon>Xanthomonas</taxon>
    </lineage>
</organism>
<evidence type="ECO:0000259" key="2">
    <source>
        <dbReference type="Pfam" id="PF00248"/>
    </source>
</evidence>
<dbReference type="InterPro" id="IPR023210">
    <property type="entry name" value="NADP_OxRdtase_dom"/>
</dbReference>
<dbReference type="Proteomes" id="UP001637990">
    <property type="component" value="Unassembled WGS sequence"/>
</dbReference>
<gene>
    <name evidence="3" type="ORF">ACI6Q5_10360</name>
    <name evidence="4" type="ORF">XcodCFBP4690_09200</name>
</gene>
<keyword evidence="1" id="KW-0560">Oxidoreductase</keyword>
<reference evidence="3 6" key="2">
    <citation type="submission" date="2024-11" db="EMBL/GenBank/DDBJ databases">
        <title>Genome sequencing of Xanthomonas codiaei.</title>
        <authorList>
            <person name="Studholme D.J."/>
        </authorList>
    </citation>
    <scope>NUCLEOTIDE SEQUENCE [LARGE SCALE GENOMIC DNA]</scope>
    <source>
        <strain evidence="3 6">NCPPB 4350</strain>
    </source>
</reference>
<dbReference type="OrthoDB" id="9768793at2"/>
<evidence type="ECO:0000313" key="3">
    <source>
        <dbReference type="EMBL" id="MFO3705373.1"/>
    </source>
</evidence>
<dbReference type="PRINTS" id="PR00069">
    <property type="entry name" value="ALDKETRDTASE"/>
</dbReference>
<dbReference type="AlphaFoldDB" id="A0A2S7CRW8"/>
<dbReference type="InterPro" id="IPR050523">
    <property type="entry name" value="AKR_Detox_Biosynth"/>
</dbReference>
<dbReference type="InterPro" id="IPR036812">
    <property type="entry name" value="NAD(P)_OxRdtase_dom_sf"/>
</dbReference>
<dbReference type="NCBIfam" id="NF007695">
    <property type="entry name" value="PRK10376.1"/>
    <property type="match status" value="1"/>
</dbReference>
<name>A0A2S7CRW8_9XANT</name>
<dbReference type="Proteomes" id="UP000237872">
    <property type="component" value="Unassembled WGS sequence"/>
</dbReference>
<feature type="domain" description="NADP-dependent oxidoreductase" evidence="2">
    <location>
        <begin position="21"/>
        <end position="288"/>
    </location>
</feature>
<dbReference type="EMBL" id="JBJGBS010000038">
    <property type="protein sequence ID" value="MFO3705373.1"/>
    <property type="molecule type" value="Genomic_DNA"/>
</dbReference>